<evidence type="ECO:0000256" key="8">
    <source>
        <dbReference type="ARBA" id="ARBA00023170"/>
    </source>
</evidence>
<keyword evidence="4 10" id="KW-0812">Transmembrane</keyword>
<feature type="transmembrane region" description="Helical" evidence="10">
    <location>
        <begin position="955"/>
        <end position="976"/>
    </location>
</feature>
<feature type="transmembrane region" description="Helical" evidence="10">
    <location>
        <begin position="887"/>
        <end position="906"/>
    </location>
</feature>
<evidence type="ECO:0000256" key="9">
    <source>
        <dbReference type="ARBA" id="ARBA00023224"/>
    </source>
</evidence>
<evidence type="ECO:0000256" key="7">
    <source>
        <dbReference type="ARBA" id="ARBA00023136"/>
    </source>
</evidence>
<organism evidence="11 12">
    <name type="scientific">Anopheles christyi</name>
    <dbReference type="NCBI Taxonomy" id="43041"/>
    <lineage>
        <taxon>Eukaryota</taxon>
        <taxon>Metazoa</taxon>
        <taxon>Ecdysozoa</taxon>
        <taxon>Arthropoda</taxon>
        <taxon>Hexapoda</taxon>
        <taxon>Insecta</taxon>
        <taxon>Pterygota</taxon>
        <taxon>Neoptera</taxon>
        <taxon>Endopterygota</taxon>
        <taxon>Diptera</taxon>
        <taxon>Nematocera</taxon>
        <taxon>Culicoidea</taxon>
        <taxon>Culicidae</taxon>
        <taxon>Anophelinae</taxon>
        <taxon>Anopheles</taxon>
    </lineage>
</organism>
<feature type="transmembrane region" description="Helical" evidence="10">
    <location>
        <begin position="634"/>
        <end position="653"/>
    </location>
</feature>
<accession>A0A182JSN9</accession>
<feature type="transmembrane region" description="Helical" evidence="10">
    <location>
        <begin position="982"/>
        <end position="1004"/>
    </location>
</feature>
<keyword evidence="3" id="KW-0716">Sensory transduction</keyword>
<evidence type="ECO:0000256" key="3">
    <source>
        <dbReference type="ARBA" id="ARBA00022606"/>
    </source>
</evidence>
<feature type="transmembrane region" description="Helical" evidence="10">
    <location>
        <begin position="1176"/>
        <end position="1196"/>
    </location>
</feature>
<name>A0A182JSN9_9DIPT</name>
<evidence type="ECO:0000256" key="10">
    <source>
        <dbReference type="SAM" id="Phobius"/>
    </source>
</evidence>
<feature type="transmembrane region" description="Helical" evidence="10">
    <location>
        <begin position="786"/>
        <end position="807"/>
    </location>
</feature>
<feature type="transmembrane region" description="Helical" evidence="10">
    <location>
        <begin position="33"/>
        <end position="53"/>
    </location>
</feature>
<evidence type="ECO:0000313" key="11">
    <source>
        <dbReference type="EnsemblMetazoa" id="ACHR001521-PA"/>
    </source>
</evidence>
<feature type="transmembrane region" description="Helical" evidence="10">
    <location>
        <begin position="65"/>
        <end position="83"/>
    </location>
</feature>
<feature type="transmembrane region" description="Helical" evidence="10">
    <location>
        <begin position="854"/>
        <end position="875"/>
    </location>
</feature>
<evidence type="ECO:0000256" key="4">
    <source>
        <dbReference type="ARBA" id="ARBA00022692"/>
    </source>
</evidence>
<feature type="transmembrane region" description="Helical" evidence="10">
    <location>
        <begin position="1410"/>
        <end position="1432"/>
    </location>
</feature>
<dbReference type="InterPro" id="IPR004117">
    <property type="entry name" value="7tm6_olfct_rcpt"/>
</dbReference>
<feature type="transmembrane region" description="Helical" evidence="10">
    <location>
        <begin position="335"/>
        <end position="353"/>
    </location>
</feature>
<dbReference type="GO" id="GO:0005549">
    <property type="term" value="F:odorant binding"/>
    <property type="evidence" value="ECO:0007669"/>
    <property type="project" value="InterPro"/>
</dbReference>
<feature type="transmembrane region" description="Helical" evidence="10">
    <location>
        <begin position="311"/>
        <end position="329"/>
    </location>
</feature>
<feature type="transmembrane region" description="Helical" evidence="10">
    <location>
        <begin position="1476"/>
        <end position="1501"/>
    </location>
</feature>
<protein>
    <submittedName>
        <fullName evidence="11">Uncharacterized protein</fullName>
    </submittedName>
</protein>
<dbReference type="Proteomes" id="UP000075881">
    <property type="component" value="Unassembled WGS sequence"/>
</dbReference>
<feature type="transmembrane region" description="Helical" evidence="10">
    <location>
        <begin position="602"/>
        <end position="622"/>
    </location>
</feature>
<evidence type="ECO:0000256" key="1">
    <source>
        <dbReference type="ARBA" id="ARBA00004651"/>
    </source>
</evidence>
<keyword evidence="5" id="KW-0552">Olfaction</keyword>
<dbReference type="PANTHER" id="PTHR21137">
    <property type="entry name" value="ODORANT RECEPTOR"/>
    <property type="match status" value="1"/>
</dbReference>
<evidence type="ECO:0000256" key="5">
    <source>
        <dbReference type="ARBA" id="ARBA00022725"/>
    </source>
</evidence>
<feature type="transmembrane region" description="Helical" evidence="10">
    <location>
        <begin position="1384"/>
        <end position="1404"/>
    </location>
</feature>
<evidence type="ECO:0000256" key="2">
    <source>
        <dbReference type="ARBA" id="ARBA00022475"/>
    </source>
</evidence>
<evidence type="ECO:0000313" key="12">
    <source>
        <dbReference type="Proteomes" id="UP000075881"/>
    </source>
</evidence>
<feature type="transmembrane region" description="Helical" evidence="10">
    <location>
        <begin position="1530"/>
        <end position="1548"/>
    </location>
</feature>
<dbReference type="GO" id="GO:0007165">
    <property type="term" value="P:signal transduction"/>
    <property type="evidence" value="ECO:0007669"/>
    <property type="project" value="UniProtKB-KW"/>
</dbReference>
<dbReference type="PANTHER" id="PTHR21137:SF35">
    <property type="entry name" value="ODORANT RECEPTOR 19A-RELATED"/>
    <property type="match status" value="1"/>
</dbReference>
<dbReference type="Pfam" id="PF02949">
    <property type="entry name" value="7tm_6"/>
    <property type="match status" value="5"/>
</dbReference>
<reference evidence="11" key="2">
    <citation type="submission" date="2020-05" db="UniProtKB">
        <authorList>
            <consortium name="EnsemblMetazoa"/>
        </authorList>
    </citation>
    <scope>IDENTIFICATION</scope>
    <source>
        <strain evidence="11">ACHKN1017</strain>
    </source>
</reference>
<feature type="transmembrane region" description="Helical" evidence="10">
    <location>
        <begin position="405"/>
        <end position="426"/>
    </location>
</feature>
<feature type="transmembrane region" description="Helical" evidence="10">
    <location>
        <begin position="128"/>
        <end position="149"/>
    </location>
</feature>
<feature type="transmembrane region" description="Helical" evidence="10">
    <location>
        <begin position="1046"/>
        <end position="1068"/>
    </location>
</feature>
<dbReference type="STRING" id="43041.A0A182JSN9"/>
<keyword evidence="7 10" id="KW-0472">Membrane</keyword>
<feature type="transmembrane region" description="Helical" evidence="10">
    <location>
        <begin position="459"/>
        <end position="479"/>
    </location>
</feature>
<feature type="transmembrane region" description="Helical" evidence="10">
    <location>
        <begin position="539"/>
        <end position="561"/>
    </location>
</feature>
<feature type="transmembrane region" description="Helical" evidence="10">
    <location>
        <begin position="720"/>
        <end position="745"/>
    </location>
</feature>
<dbReference type="GO" id="GO:0005886">
    <property type="term" value="C:plasma membrane"/>
    <property type="evidence" value="ECO:0007669"/>
    <property type="project" value="UniProtKB-SubCell"/>
</dbReference>
<dbReference type="VEuPathDB" id="VectorBase:ACHR001521"/>
<reference evidence="12" key="1">
    <citation type="submission" date="2013-03" db="EMBL/GenBank/DDBJ databases">
        <title>The Genome Sequence of Anopheles christyi ACHKN1017.</title>
        <authorList>
            <consortium name="The Broad Institute Genomics Platform"/>
            <person name="Neafsey D.E."/>
            <person name="Besansky N."/>
            <person name="Walker B."/>
            <person name="Young S.K."/>
            <person name="Zeng Q."/>
            <person name="Gargeya S."/>
            <person name="Fitzgerald M."/>
            <person name="Haas B."/>
            <person name="Abouelleil A."/>
            <person name="Allen A.W."/>
            <person name="Alvarado L."/>
            <person name="Arachchi H.M."/>
            <person name="Berlin A.M."/>
            <person name="Chapman S.B."/>
            <person name="Gainer-Dewar J."/>
            <person name="Goldberg J."/>
            <person name="Griggs A."/>
            <person name="Gujja S."/>
            <person name="Hansen M."/>
            <person name="Howarth C."/>
            <person name="Imamovic A."/>
            <person name="Ireland A."/>
            <person name="Larimer J."/>
            <person name="McCowan C."/>
            <person name="Murphy C."/>
            <person name="Pearson M."/>
            <person name="Poon T.W."/>
            <person name="Priest M."/>
            <person name="Roberts A."/>
            <person name="Saif S."/>
            <person name="Shea T."/>
            <person name="Sisk P."/>
            <person name="Sykes S."/>
            <person name="Wortman J."/>
            <person name="Nusbaum C."/>
            <person name="Birren B."/>
        </authorList>
    </citation>
    <scope>NUCLEOTIDE SEQUENCE [LARGE SCALE GENOMIC DNA]</scope>
    <source>
        <strain evidence="12">ACHKN1017</strain>
    </source>
</reference>
<evidence type="ECO:0000256" key="6">
    <source>
        <dbReference type="ARBA" id="ARBA00022989"/>
    </source>
</evidence>
<keyword evidence="2" id="KW-1003">Cell membrane</keyword>
<feature type="transmembrane region" description="Helical" evidence="10">
    <location>
        <begin position="1099"/>
        <end position="1122"/>
    </location>
</feature>
<sequence length="1736" mass="198060">MKLLRIDNPRDVTPIGCRLLELSGLGRGEHFKLVFWVLCAIYLVFSIIPRLFVEIEDSVHLLRQGSELVFVAYLSLQNIALYFRRSPFYRLVDMLKHCTEKPLAENIEEFFIRSNIKINQSSIGYTRFFLFVYVLYCTITPIASCMVYFRNLRNETAEPEEFIISTEMKYAYSACSISFEDDVIDFAAIRTTKLMFEMTAMQIRELRGPITQEQLNSAEDLLMALQQLHWYDQPIVIQRQILLMIRCSQVPIVLKAGKLFAANVVQFSEIVQNFPQAMKFLQIDDPSEVLPIGARLLKLFGLPRDDSYKRIFWFQCVFFMLFGMIPRFLNKIYEPIALVRIGAEIVYATYLLVQMISLYARRGDLYQLIDMLRECVGNPCPDSVHAFILSSNDKINKLAVTCSKYFMVVCISYIGMPTIATSVVIVRNLRNQSGVQEEYVLPTEMNFFYLDIRFNLLHYSFYLGAVSVLGIIGSLMLCTKDVVDFSLIRTTSMLFQVAAMRIRELPPWASQDKLKVIIHTHRSALACAAKLQQALDSALLIQLTFCTAIWCIMLFYILLLADEVLGALQQLAWYNQTVSVQKELYFMIQRSQKRIELKAGKLFPVNIAQFSEILFSLIGVYGKPADRFRQYAGYFYLWFALFIPKLILGYDTIPQCFRSIAEGMFGFNTFITMFLLPIKMEQLESLLQDLKRFTEKVASDVEYRQILITLNMGIHRFTKYYCIFTNFIVFAMSCSTSAGVFYTYFTQPANRSVAFPLLMENNLYMLDAHYNIGHCFLHQAIILPSLYILLVGFTAKAGTFFGLIRYCSTVMQILALKIDRLCLLDSVEQYTAELREIIELHQLAIKCARQLQRILMDILLAQFTGCVLIWCFLLYSLMISGITAEGITVIAMLVAFSQETFLFCLLGSELTMKTPNNAPTMRFFLIAKPPGVPHIALKLLRLVGVSPVKTVRFRYVPMFVVFLLTIAIPKAVFGYPNFETSIIGLAELFFQTNRFVGVLMLVLYSDTLDELVRASEAFTSKILTEASPVSQYLTKTDAQITKITRLYLTALLVPANFYSYSPIVSTVWKYYNAHENDTAPVFILHMEENFYGLNIRQELTHYLIFGAIMVPTSFLCALVGTAKLVSILSLIKYCTVYFRVVTVKLEAMVADGGQVNAAELRSVIKMHQSALGCADLLKTITAPIMLLQLLLCILVWSSMLLYFTVAGFNTQFISVFILFLFDTTETFGYCYLGTQLSDESAHIANIVYDCRWESLPPVVQKDLQLALMRAQRPVAITAGKFCFMNMEQFGEVSGIINAIFFEGSIVGLAELFFHLNNFTGLLLILVRNQELQCLIRAGQNIADEALLLGMNFLRKEQPAGVPHIPIKLLKAFGITGGPAKRFRILPIMLTYLFILVVPKCFFGYPNFELAIIGIAELFFQTNSFCGIFILFLNRHKLDLLISHAKSFSLTVLREAPPAVVQHLTAQHEMIHNITRMFCIVVMCAAHFYVFAPFLATLYTFYATVRHGNETMHYTLHMEENFYGLTTRTSAPHYLIFGIVMTPTAYLCAFTGTVKTLTICNITIYCTLYFQLVQVRLRAVTRGNTIGRELKSIVKMHQEALHCASLLESITSVVLLQQLLLCVLIWSSMLLYFTVSGFNVNFMNLFVLFVFDTTESFAYCYLGEQLSNESARVAHTVYESSWETQTTTIQKDLQLVLVRAQSPVGVTAAKFCYMNMEQFGIIVKTTYSFFVVLRDQF</sequence>
<keyword evidence="8" id="KW-0675">Receptor</keyword>
<proteinExistence type="predicted"/>
<dbReference type="EnsemblMetazoa" id="ACHR001521-RA">
    <property type="protein sequence ID" value="ACHR001521-PA"/>
    <property type="gene ID" value="ACHR001521"/>
</dbReference>
<keyword evidence="9" id="KW-0807">Transducer</keyword>
<keyword evidence="6 10" id="KW-1133">Transmembrane helix</keyword>
<dbReference type="GO" id="GO:0004984">
    <property type="term" value="F:olfactory receptor activity"/>
    <property type="evidence" value="ECO:0007669"/>
    <property type="project" value="InterPro"/>
</dbReference>
<keyword evidence="12" id="KW-1185">Reference proteome</keyword>
<comment type="subcellular location">
    <subcellularLocation>
        <location evidence="1">Cell membrane</location>
        <topology evidence="1">Multi-pass membrane protein</topology>
    </subcellularLocation>
</comment>